<organism evidence="8 9">
    <name type="scientific">Legionella hackeliae</name>
    <dbReference type="NCBI Taxonomy" id="449"/>
    <lineage>
        <taxon>Bacteria</taxon>
        <taxon>Pseudomonadati</taxon>
        <taxon>Pseudomonadota</taxon>
        <taxon>Gammaproteobacteria</taxon>
        <taxon>Legionellales</taxon>
        <taxon>Legionellaceae</taxon>
        <taxon>Legionella</taxon>
    </lineage>
</organism>
<evidence type="ECO:0000256" key="7">
    <source>
        <dbReference type="SAM" id="Phobius"/>
    </source>
</evidence>
<feature type="transmembrane region" description="Helical" evidence="7">
    <location>
        <begin position="195"/>
        <end position="214"/>
    </location>
</feature>
<keyword evidence="2" id="KW-0813">Transport</keyword>
<dbReference type="GO" id="GO:0005384">
    <property type="term" value="F:manganese ion transmembrane transporter activity"/>
    <property type="evidence" value="ECO:0007669"/>
    <property type="project" value="TreeGrafter"/>
</dbReference>
<accession>A0A0A8UVA7</accession>
<sequence length="424" mass="46921">MAPTDMKSKKQHSSRFINFFKKLGPGLITGASDDDPSGIATYSQAGAQFGLATLWTALITFPLMVSIQEMCARIGMVTSAGLTANIKKYYPQPLVIFVLLITVPAILLNIGADIAGMGAVANLVVPVIPSYVFSIFFTIVLMLAIIFLSYGKIVATLKYLCLSLFLYLIIPFISTPNWFEVLKHTFIPTVQFNKQFLQILVAILGTTISPYLFFWQATMEAENHQGKYVFVSRHDIKNMNKDVVFGMFSSNLVMYFIILTTGTILFPQGIHQIETVEQAASALKPLVGEFSYLLFALGVIGTGFLAIPVLTGCVSYILSTTFNWKGDLDKQFFKAKCFYGVIIISLIIGLAINFIGLNPLEALLYTAILYGISAPILIIFILFISNNKKIMGKFTNSKWSNIFGITTLLLMTTSAITLLYLQFF</sequence>
<feature type="transmembrane region" description="Helical" evidence="7">
    <location>
        <begin position="94"/>
        <end position="125"/>
    </location>
</feature>
<dbReference type="Proteomes" id="UP000032803">
    <property type="component" value="Chromosome I"/>
</dbReference>
<evidence type="ECO:0000256" key="2">
    <source>
        <dbReference type="ARBA" id="ARBA00022448"/>
    </source>
</evidence>
<dbReference type="AlphaFoldDB" id="A0A0A8UVA7"/>
<dbReference type="STRING" id="449.LHA_2011"/>
<reference evidence="9" key="1">
    <citation type="submission" date="2014-09" db="EMBL/GenBank/DDBJ databases">
        <authorList>
            <person name="Gomez-Valero L."/>
        </authorList>
    </citation>
    <scope>NUCLEOTIDE SEQUENCE [LARGE SCALE GENOMIC DNA]</scope>
    <source>
        <strain evidence="9">ATCC35250</strain>
    </source>
</reference>
<dbReference type="GO" id="GO:0015293">
    <property type="term" value="F:symporter activity"/>
    <property type="evidence" value="ECO:0007669"/>
    <property type="project" value="UniProtKB-KW"/>
</dbReference>
<dbReference type="GO" id="GO:0015086">
    <property type="term" value="F:cadmium ion transmembrane transporter activity"/>
    <property type="evidence" value="ECO:0007669"/>
    <property type="project" value="TreeGrafter"/>
</dbReference>
<evidence type="ECO:0000313" key="9">
    <source>
        <dbReference type="Proteomes" id="UP000032803"/>
    </source>
</evidence>
<dbReference type="GO" id="GO:0034755">
    <property type="term" value="P:iron ion transmembrane transport"/>
    <property type="evidence" value="ECO:0007669"/>
    <property type="project" value="TreeGrafter"/>
</dbReference>
<feature type="transmembrane region" description="Helical" evidence="7">
    <location>
        <begin position="243"/>
        <end position="270"/>
    </location>
</feature>
<dbReference type="PATRIC" id="fig|449.7.peg.2136"/>
<feature type="transmembrane region" description="Helical" evidence="7">
    <location>
        <begin position="157"/>
        <end position="175"/>
    </location>
</feature>
<evidence type="ECO:0000256" key="6">
    <source>
        <dbReference type="ARBA" id="ARBA00023136"/>
    </source>
</evidence>
<dbReference type="HOGENOM" id="CLU_020088_6_2_6"/>
<dbReference type="KEGG" id="lha:LHA_2011"/>
<dbReference type="InterPro" id="IPR001046">
    <property type="entry name" value="NRAMP_fam"/>
</dbReference>
<proteinExistence type="predicted"/>
<feature type="transmembrane region" description="Helical" evidence="7">
    <location>
        <begin position="290"/>
        <end position="318"/>
    </location>
</feature>
<feature type="transmembrane region" description="Helical" evidence="7">
    <location>
        <begin position="338"/>
        <end position="356"/>
    </location>
</feature>
<evidence type="ECO:0000256" key="1">
    <source>
        <dbReference type="ARBA" id="ARBA00004141"/>
    </source>
</evidence>
<keyword evidence="5 7" id="KW-1133">Transmembrane helix</keyword>
<gene>
    <name evidence="8" type="ORF">LHA_2011</name>
</gene>
<dbReference type="EMBL" id="LN681225">
    <property type="protein sequence ID" value="CEK11037.1"/>
    <property type="molecule type" value="Genomic_DNA"/>
</dbReference>
<comment type="subcellular location">
    <subcellularLocation>
        <location evidence="1">Membrane</location>
        <topology evidence="1">Multi-pass membrane protein</topology>
    </subcellularLocation>
</comment>
<keyword evidence="9" id="KW-1185">Reference proteome</keyword>
<evidence type="ECO:0000313" key="8">
    <source>
        <dbReference type="EMBL" id="CEK11037.1"/>
    </source>
</evidence>
<dbReference type="GO" id="GO:0005886">
    <property type="term" value="C:plasma membrane"/>
    <property type="evidence" value="ECO:0007669"/>
    <property type="project" value="TreeGrafter"/>
</dbReference>
<evidence type="ECO:0000256" key="5">
    <source>
        <dbReference type="ARBA" id="ARBA00022989"/>
    </source>
</evidence>
<dbReference type="Pfam" id="PF01566">
    <property type="entry name" value="Nramp"/>
    <property type="match status" value="1"/>
</dbReference>
<evidence type="ECO:0000256" key="3">
    <source>
        <dbReference type="ARBA" id="ARBA00022692"/>
    </source>
</evidence>
<evidence type="ECO:0000256" key="4">
    <source>
        <dbReference type="ARBA" id="ARBA00022847"/>
    </source>
</evidence>
<dbReference type="PANTHER" id="PTHR11706:SF33">
    <property type="entry name" value="NATURAL RESISTANCE-ASSOCIATED MACROPHAGE PROTEIN 2"/>
    <property type="match status" value="1"/>
</dbReference>
<feature type="transmembrane region" description="Helical" evidence="7">
    <location>
        <begin position="131"/>
        <end position="150"/>
    </location>
</feature>
<keyword evidence="4" id="KW-0769">Symport</keyword>
<keyword evidence="6 7" id="KW-0472">Membrane</keyword>
<keyword evidence="3 7" id="KW-0812">Transmembrane</keyword>
<name>A0A0A8UVA7_LEGHA</name>
<feature type="transmembrane region" description="Helical" evidence="7">
    <location>
        <begin position="362"/>
        <end position="383"/>
    </location>
</feature>
<feature type="transmembrane region" description="Helical" evidence="7">
    <location>
        <begin position="403"/>
        <end position="423"/>
    </location>
</feature>
<dbReference type="PANTHER" id="PTHR11706">
    <property type="entry name" value="SOLUTE CARRIER PROTEIN FAMILY 11 MEMBER"/>
    <property type="match status" value="1"/>
</dbReference>
<protein>
    <submittedName>
        <fullName evidence="8">Natural resistance-associated macrophage protein</fullName>
    </submittedName>
</protein>